<dbReference type="InterPro" id="IPR020476">
    <property type="entry name" value="Nudix_hydrolase"/>
</dbReference>
<comment type="caution">
    <text evidence="12">The sequence shown here is derived from an EMBL/GenBank/DDBJ whole genome shotgun (WGS) entry which is preliminary data.</text>
</comment>
<evidence type="ECO:0000256" key="3">
    <source>
        <dbReference type="ARBA" id="ARBA00009595"/>
    </source>
</evidence>
<keyword evidence="5" id="KW-0479">Metal-binding</keyword>
<evidence type="ECO:0000256" key="7">
    <source>
        <dbReference type="ARBA" id="ARBA00022842"/>
    </source>
</evidence>
<dbReference type="GO" id="GO:0046872">
    <property type="term" value="F:metal ion binding"/>
    <property type="evidence" value="ECO:0007669"/>
    <property type="project" value="UniProtKB-KW"/>
</dbReference>
<name>A0A6N9T1T4_9HYPH</name>
<dbReference type="InterPro" id="IPR000086">
    <property type="entry name" value="NUDIX_hydrolase_dom"/>
</dbReference>
<evidence type="ECO:0000259" key="11">
    <source>
        <dbReference type="PROSITE" id="PS51462"/>
    </source>
</evidence>
<keyword evidence="7" id="KW-0460">Magnesium</keyword>
<dbReference type="PANTHER" id="PTHR42904:SF6">
    <property type="entry name" value="NAD-CAPPED RNA HYDROLASE NUDT12"/>
    <property type="match status" value="1"/>
</dbReference>
<keyword evidence="6 10" id="KW-0378">Hydrolase</keyword>
<evidence type="ECO:0000256" key="8">
    <source>
        <dbReference type="ARBA" id="ARBA00023027"/>
    </source>
</evidence>
<dbReference type="InterPro" id="IPR015375">
    <property type="entry name" value="NADH_PPase-like_N"/>
</dbReference>
<dbReference type="EC" id="3.6.1.22" evidence="4"/>
<dbReference type="RefSeq" id="WP_163461689.1">
    <property type="nucleotide sequence ID" value="NZ_JAAAMG010000003.1"/>
</dbReference>
<dbReference type="InterPro" id="IPR015376">
    <property type="entry name" value="Znr_NADH_PPase"/>
</dbReference>
<dbReference type="Pfam" id="PF00293">
    <property type="entry name" value="NUDIX"/>
    <property type="match status" value="1"/>
</dbReference>
<keyword evidence="13" id="KW-1185">Reference proteome</keyword>
<dbReference type="EMBL" id="JAAAMG010000003">
    <property type="protein sequence ID" value="NDW03859.1"/>
    <property type="molecule type" value="Genomic_DNA"/>
</dbReference>
<evidence type="ECO:0000256" key="1">
    <source>
        <dbReference type="ARBA" id="ARBA00001946"/>
    </source>
</evidence>
<dbReference type="GO" id="GO:0005829">
    <property type="term" value="C:cytosol"/>
    <property type="evidence" value="ECO:0007669"/>
    <property type="project" value="TreeGrafter"/>
</dbReference>
<dbReference type="GO" id="GO:0019677">
    <property type="term" value="P:NAD+ catabolic process"/>
    <property type="evidence" value="ECO:0007669"/>
    <property type="project" value="TreeGrafter"/>
</dbReference>
<evidence type="ECO:0000256" key="4">
    <source>
        <dbReference type="ARBA" id="ARBA00012381"/>
    </source>
</evidence>
<evidence type="ECO:0000313" key="13">
    <source>
        <dbReference type="Proteomes" id="UP000469011"/>
    </source>
</evidence>
<dbReference type="AlphaFoldDB" id="A0A6N9T1T4"/>
<comment type="cofactor">
    <cofactor evidence="2">
        <name>Zn(2+)</name>
        <dbReference type="ChEBI" id="CHEBI:29105"/>
    </cofactor>
</comment>
<dbReference type="GO" id="GO:0006742">
    <property type="term" value="P:NADP+ catabolic process"/>
    <property type="evidence" value="ECO:0007669"/>
    <property type="project" value="TreeGrafter"/>
</dbReference>
<protein>
    <recommendedName>
        <fullName evidence="4">NAD(+) diphosphatase</fullName>
        <ecNumber evidence="4">3.6.1.22</ecNumber>
    </recommendedName>
</protein>
<proteinExistence type="inferred from homology"/>
<comment type="cofactor">
    <cofactor evidence="1">
        <name>Mg(2+)</name>
        <dbReference type="ChEBI" id="CHEBI:18420"/>
    </cofactor>
</comment>
<dbReference type="InterPro" id="IPR049734">
    <property type="entry name" value="NudC-like_C"/>
</dbReference>
<dbReference type="InterPro" id="IPR050241">
    <property type="entry name" value="NAD-cap_RNA_hydrolase_NudC"/>
</dbReference>
<dbReference type="Gene3D" id="3.90.79.10">
    <property type="entry name" value="Nucleoside Triphosphate Pyrophosphohydrolase"/>
    <property type="match status" value="1"/>
</dbReference>
<comment type="similarity">
    <text evidence="3">Belongs to the Nudix hydrolase family. NudC subfamily.</text>
</comment>
<evidence type="ECO:0000256" key="5">
    <source>
        <dbReference type="ARBA" id="ARBA00022723"/>
    </source>
</evidence>
<evidence type="ECO:0000256" key="9">
    <source>
        <dbReference type="ARBA" id="ARBA00023679"/>
    </source>
</evidence>
<dbReference type="SUPFAM" id="SSF55811">
    <property type="entry name" value="Nudix"/>
    <property type="match status" value="1"/>
</dbReference>
<dbReference type="CDD" id="cd03429">
    <property type="entry name" value="NUDIX_NADH_pyrophosphatase_Nudt13"/>
    <property type="match status" value="1"/>
</dbReference>
<evidence type="ECO:0000256" key="2">
    <source>
        <dbReference type="ARBA" id="ARBA00001947"/>
    </source>
</evidence>
<sequence>MSEIEGQTAFSEVSTRTGFSGNTLRRDGELRTAESLADALAHGEAGLYLSAGGKWLVKTEGSALDARFSVLEARALAADLGEAILLGFDAAGRPALAALVASADDDTPAGVAAVDLRGIAMEGRLDPDTEGRLAQGAHLIGWHAKNQFCGVCGKPTRSAAAGYRRECTACDNVIFPRTDPVTIMLVHDGEGRCILGRQPRFPENFWSCLAGFVEPGETLEDAVRRETMEEAGVAVGEITFLASQPWPFPCNLMIGCLGLATSRDITFDTTELEDCRWFSRDEVRAMLAGNHPDGLMVPKPFAIAHHLIKAFADS</sequence>
<dbReference type="Pfam" id="PF09296">
    <property type="entry name" value="NUDIX-like"/>
    <property type="match status" value="1"/>
</dbReference>
<dbReference type="PRINTS" id="PR00502">
    <property type="entry name" value="NUDIXFAMILY"/>
</dbReference>
<dbReference type="PROSITE" id="PS51462">
    <property type="entry name" value="NUDIX"/>
    <property type="match status" value="1"/>
</dbReference>
<organism evidence="12 13">
    <name type="scientific">Jiella pacifica</name>
    <dbReference type="NCBI Taxonomy" id="2696469"/>
    <lineage>
        <taxon>Bacteria</taxon>
        <taxon>Pseudomonadati</taxon>
        <taxon>Pseudomonadota</taxon>
        <taxon>Alphaproteobacteria</taxon>
        <taxon>Hyphomicrobiales</taxon>
        <taxon>Aurantimonadaceae</taxon>
        <taxon>Jiella</taxon>
    </lineage>
</organism>
<dbReference type="GO" id="GO:0035529">
    <property type="term" value="F:NADH pyrophosphatase activity"/>
    <property type="evidence" value="ECO:0007669"/>
    <property type="project" value="TreeGrafter"/>
</dbReference>
<keyword evidence="8" id="KW-0520">NAD</keyword>
<dbReference type="NCBIfam" id="NF001299">
    <property type="entry name" value="PRK00241.1"/>
    <property type="match status" value="1"/>
</dbReference>
<accession>A0A6N9T1T4</accession>
<dbReference type="InterPro" id="IPR020084">
    <property type="entry name" value="NUDIX_hydrolase_CS"/>
</dbReference>
<dbReference type="Pfam" id="PF09297">
    <property type="entry name" value="Zn_ribbon_NUD"/>
    <property type="match status" value="1"/>
</dbReference>
<dbReference type="PANTHER" id="PTHR42904">
    <property type="entry name" value="NUDIX HYDROLASE, NUDC SUBFAMILY"/>
    <property type="match status" value="1"/>
</dbReference>
<evidence type="ECO:0000256" key="6">
    <source>
        <dbReference type="ARBA" id="ARBA00022801"/>
    </source>
</evidence>
<dbReference type="InterPro" id="IPR015797">
    <property type="entry name" value="NUDIX_hydrolase-like_dom_sf"/>
</dbReference>
<evidence type="ECO:0000256" key="10">
    <source>
        <dbReference type="RuleBase" id="RU003476"/>
    </source>
</evidence>
<feature type="domain" description="Nudix hydrolase" evidence="11">
    <location>
        <begin position="176"/>
        <end position="301"/>
    </location>
</feature>
<gene>
    <name evidence="12" type="primary">nudC</name>
    <name evidence="12" type="ORF">GTK09_05395</name>
</gene>
<reference evidence="12 13" key="1">
    <citation type="submission" date="2020-01" db="EMBL/GenBank/DDBJ databases">
        <title>Jiella pacifica sp. nov.</title>
        <authorList>
            <person name="Xue Z."/>
            <person name="Zhu S."/>
            <person name="Chen J."/>
            <person name="Yang J."/>
        </authorList>
    </citation>
    <scope>NUCLEOTIDE SEQUENCE [LARGE SCALE GENOMIC DNA]</scope>
    <source>
        <strain evidence="12 13">40Bstr34</strain>
    </source>
</reference>
<dbReference type="PROSITE" id="PS00893">
    <property type="entry name" value="NUDIX_BOX"/>
    <property type="match status" value="1"/>
</dbReference>
<comment type="catalytic activity">
    <reaction evidence="9">
        <text>a 5'-end NAD(+)-phospho-ribonucleoside in mRNA + H2O = a 5'-end phospho-adenosine-phospho-ribonucleoside in mRNA + beta-nicotinamide D-ribonucleotide + 2 H(+)</text>
        <dbReference type="Rhea" id="RHEA:60876"/>
        <dbReference type="Rhea" id="RHEA-COMP:15698"/>
        <dbReference type="Rhea" id="RHEA-COMP:15719"/>
        <dbReference type="ChEBI" id="CHEBI:14649"/>
        <dbReference type="ChEBI" id="CHEBI:15377"/>
        <dbReference type="ChEBI" id="CHEBI:15378"/>
        <dbReference type="ChEBI" id="CHEBI:144029"/>
        <dbReference type="ChEBI" id="CHEBI:144051"/>
    </reaction>
    <physiologicalReaction direction="left-to-right" evidence="9">
        <dbReference type="Rhea" id="RHEA:60877"/>
    </physiologicalReaction>
</comment>
<dbReference type="Proteomes" id="UP000469011">
    <property type="component" value="Unassembled WGS sequence"/>
</dbReference>
<dbReference type="Gene3D" id="3.90.79.20">
    <property type="match status" value="1"/>
</dbReference>
<evidence type="ECO:0000313" key="12">
    <source>
        <dbReference type="EMBL" id="NDW03859.1"/>
    </source>
</evidence>